<dbReference type="CTD" id="9940156"/>
<sequence>MSHPYPNTLTMNQFETLNFTRSFRYKSTIPRRGVMGWGRFLHWMRGLFWLLAKTVGNVGIVEIQVGVDGRVRVGG</sequence>
<protein>
    <submittedName>
        <fullName evidence="1">Uncharacterized protein</fullName>
    </submittedName>
</protein>
<dbReference type="GeneID" id="9940156"/>
<dbReference type="AlphaFoldDB" id="A0A1S0UM38"/>
<organism evidence="1">
    <name type="scientific">Loa loa</name>
    <name type="common">Eye worm</name>
    <name type="synonym">Filaria loa</name>
    <dbReference type="NCBI Taxonomy" id="7209"/>
    <lineage>
        <taxon>Eukaryota</taxon>
        <taxon>Metazoa</taxon>
        <taxon>Ecdysozoa</taxon>
        <taxon>Nematoda</taxon>
        <taxon>Chromadorea</taxon>
        <taxon>Rhabditida</taxon>
        <taxon>Spirurina</taxon>
        <taxon>Spiruromorpha</taxon>
        <taxon>Filarioidea</taxon>
        <taxon>Onchocercidae</taxon>
        <taxon>Loa</taxon>
    </lineage>
</organism>
<proteinExistence type="predicted"/>
<gene>
    <name evidence="1" type="ORF">LOAG_16496</name>
</gene>
<reference evidence="1" key="1">
    <citation type="submission" date="2012-04" db="EMBL/GenBank/DDBJ databases">
        <title>The Genome Sequence of Loa loa.</title>
        <authorList>
            <consortium name="The Broad Institute Genome Sequencing Platform"/>
            <consortium name="Broad Institute Genome Sequencing Center for Infectious Disease"/>
            <person name="Nutman T.B."/>
            <person name="Fink D.L."/>
            <person name="Russ C."/>
            <person name="Young S."/>
            <person name="Zeng Q."/>
            <person name="Gargeya S."/>
            <person name="Alvarado L."/>
            <person name="Berlin A."/>
            <person name="Chapman S.B."/>
            <person name="Chen Z."/>
            <person name="Freedman E."/>
            <person name="Gellesch M."/>
            <person name="Goldberg J."/>
            <person name="Griggs A."/>
            <person name="Gujja S."/>
            <person name="Heilman E.R."/>
            <person name="Heiman D."/>
            <person name="Howarth C."/>
            <person name="Mehta T."/>
            <person name="Neiman D."/>
            <person name="Pearson M."/>
            <person name="Roberts A."/>
            <person name="Saif S."/>
            <person name="Shea T."/>
            <person name="Shenoy N."/>
            <person name="Sisk P."/>
            <person name="Stolte C."/>
            <person name="Sykes S."/>
            <person name="White J."/>
            <person name="Yandava C."/>
            <person name="Haas B."/>
            <person name="Henn M.R."/>
            <person name="Nusbaum C."/>
            <person name="Birren B."/>
        </authorList>
    </citation>
    <scope>NUCLEOTIDE SEQUENCE [LARGE SCALE GENOMIC DNA]</scope>
</reference>
<accession>A0A1S0UM38</accession>
<dbReference type="InParanoid" id="A0A1S0UM38"/>
<dbReference type="KEGG" id="loa:LOAG_16496"/>
<dbReference type="RefSeq" id="XP_003138358.2">
    <property type="nucleotide sequence ID" value="XM_003138310.2"/>
</dbReference>
<dbReference type="EMBL" id="JH712070">
    <property type="protein sequence ID" value="EJD76623.1"/>
    <property type="molecule type" value="Genomic_DNA"/>
</dbReference>
<name>A0A1S0UM38_LOALO</name>
<evidence type="ECO:0000313" key="1">
    <source>
        <dbReference type="EMBL" id="EJD76623.1"/>
    </source>
</evidence>